<evidence type="ECO:0000313" key="8">
    <source>
        <dbReference type="Proteomes" id="UP000320766"/>
    </source>
</evidence>
<reference evidence="7 8" key="1">
    <citation type="journal article" date="2019" name="Nat. Microbiol.">
        <title>Wide diversity of methane and short-chain alkane metabolisms in uncultured archaea.</title>
        <authorList>
            <person name="Borrel G."/>
            <person name="Adam P.S."/>
            <person name="McKay L.J."/>
            <person name="Chen L.X."/>
            <person name="Sierra-Garcia I.N."/>
            <person name="Sieber C.M."/>
            <person name="Letourneur Q."/>
            <person name="Ghozlane A."/>
            <person name="Andersen G.L."/>
            <person name="Li W.J."/>
            <person name="Hallam S.J."/>
            <person name="Muyzer G."/>
            <person name="de Oliveira V.M."/>
            <person name="Inskeep W.P."/>
            <person name="Banfield J.F."/>
            <person name="Gribaldo S."/>
        </authorList>
    </citation>
    <scope>NUCLEOTIDE SEQUENCE [LARGE SCALE GENOMIC DNA]</scope>
    <source>
        <strain evidence="7">NM1b</strain>
    </source>
</reference>
<evidence type="ECO:0000256" key="3">
    <source>
        <dbReference type="ARBA" id="ARBA00023163"/>
    </source>
</evidence>
<evidence type="ECO:0000259" key="6">
    <source>
        <dbReference type="Pfam" id="PF13656"/>
    </source>
</evidence>
<dbReference type="PANTHER" id="PTHR13946">
    <property type="entry name" value="DNA-DIRECTED RNA POLYMERASE I,II,III"/>
    <property type="match status" value="1"/>
</dbReference>
<dbReference type="GO" id="GO:0046983">
    <property type="term" value="F:protein dimerization activity"/>
    <property type="evidence" value="ECO:0007669"/>
    <property type="project" value="InterPro"/>
</dbReference>
<dbReference type="GO" id="GO:0000428">
    <property type="term" value="C:DNA-directed RNA polymerase complex"/>
    <property type="evidence" value="ECO:0007669"/>
    <property type="project" value="UniProtKB-KW"/>
</dbReference>
<evidence type="ECO:0000256" key="5">
    <source>
        <dbReference type="HAMAP-Rule" id="MF_00261"/>
    </source>
</evidence>
<dbReference type="AlphaFoldDB" id="A0A520KY14"/>
<keyword evidence="1 5" id="KW-0240">DNA-directed RNA polymerase</keyword>
<proteinExistence type="inferred from homology"/>
<dbReference type="Gene3D" id="3.30.1360.10">
    <property type="entry name" value="RNA polymerase, RBP11-like subunit"/>
    <property type="match status" value="1"/>
</dbReference>
<gene>
    <name evidence="5" type="primary">rpo11</name>
    <name evidence="5" type="synonym">rpoL</name>
    <name evidence="7" type="ORF">EF807_04085</name>
</gene>
<dbReference type="HAMAP" id="MF_00261">
    <property type="entry name" value="RNApol_arch_Rpo11"/>
    <property type="match status" value="1"/>
</dbReference>
<sequence>MELKVFEKRDDELKMEIRGEDDTLLNVLEHTLLEDGRVLNIEYNIQFPYMSDPMLYLRTDGTEPIGVLLDACERLLEECEEFKSKFEAASEKTK</sequence>
<evidence type="ECO:0000256" key="1">
    <source>
        <dbReference type="ARBA" id="ARBA00022478"/>
    </source>
</evidence>
<name>A0A520KY14_9EURY</name>
<dbReference type="Pfam" id="PF13656">
    <property type="entry name" value="RNA_pol_L_2"/>
    <property type="match status" value="1"/>
</dbReference>
<protein>
    <recommendedName>
        <fullName evidence="5">DNA-directed RNA polymerase subunit Rpo11</fullName>
        <ecNumber evidence="5">2.7.7.6</ecNumber>
    </recommendedName>
    <alternativeName>
        <fullName evidence="5">DNA-directed RNA polymerase subunit L</fullName>
    </alternativeName>
</protein>
<evidence type="ECO:0000256" key="2">
    <source>
        <dbReference type="ARBA" id="ARBA00022490"/>
    </source>
</evidence>
<keyword evidence="2 5" id="KW-0963">Cytoplasm</keyword>
<comment type="subcellular location">
    <subcellularLocation>
        <location evidence="5">Cytoplasm</location>
    </subcellularLocation>
</comment>
<dbReference type="InterPro" id="IPR036603">
    <property type="entry name" value="RBP11-like"/>
</dbReference>
<dbReference type="SUPFAM" id="SSF55257">
    <property type="entry name" value="RBP11-like subunits of RNA polymerase"/>
    <property type="match status" value="1"/>
</dbReference>
<evidence type="ECO:0000313" key="7">
    <source>
        <dbReference type="EMBL" id="RZN69842.1"/>
    </source>
</evidence>
<evidence type="ECO:0000256" key="4">
    <source>
        <dbReference type="ARBA" id="ARBA00025751"/>
    </source>
</evidence>
<keyword evidence="5" id="KW-0548">Nucleotidyltransferase</keyword>
<comment type="caution">
    <text evidence="7">The sequence shown here is derived from an EMBL/GenBank/DDBJ whole genome shotgun (WGS) entry which is preliminary data.</text>
</comment>
<dbReference type="GO" id="GO:0005737">
    <property type="term" value="C:cytoplasm"/>
    <property type="evidence" value="ECO:0007669"/>
    <property type="project" value="UniProtKB-SubCell"/>
</dbReference>
<dbReference type="Proteomes" id="UP000320766">
    <property type="component" value="Unassembled WGS sequence"/>
</dbReference>
<dbReference type="GO" id="GO:0003899">
    <property type="term" value="F:DNA-directed RNA polymerase activity"/>
    <property type="evidence" value="ECO:0007669"/>
    <property type="project" value="UniProtKB-UniRule"/>
</dbReference>
<organism evidence="7 8">
    <name type="scientific">Candidatus Methanolliviera hydrocarbonicum</name>
    <dbReference type="NCBI Taxonomy" id="2491085"/>
    <lineage>
        <taxon>Archaea</taxon>
        <taxon>Methanobacteriati</taxon>
        <taxon>Methanobacteriota</taxon>
        <taxon>Candidatus Methanoliparia</taxon>
        <taxon>Candidatus Methanoliparales</taxon>
        <taxon>Candidatus Methanollivieraceae</taxon>
        <taxon>Candidatus Methanolliviera</taxon>
    </lineage>
</organism>
<dbReference type="InterPro" id="IPR022905">
    <property type="entry name" value="Rpo11-like"/>
</dbReference>
<dbReference type="EC" id="2.7.7.6" evidence="5"/>
<accession>A0A520KY14</accession>
<keyword evidence="5" id="KW-0808">Transferase</keyword>
<dbReference type="EMBL" id="RXIL01000067">
    <property type="protein sequence ID" value="RZN69842.1"/>
    <property type="molecule type" value="Genomic_DNA"/>
</dbReference>
<comment type="similarity">
    <text evidence="4 5">Belongs to the archaeal Rpo11/eukaryotic RPB11/RPC19 RNA polymerase subunit family.</text>
</comment>
<comment type="function">
    <text evidence="5">DNA-dependent RNA polymerase (RNAP) catalyzes the transcription of DNA into RNA using the four ribonucleoside triphosphates as substrates.</text>
</comment>
<dbReference type="GO" id="GO:0006351">
    <property type="term" value="P:DNA-templated transcription"/>
    <property type="evidence" value="ECO:0007669"/>
    <property type="project" value="UniProtKB-UniRule"/>
</dbReference>
<comment type="subunit">
    <text evidence="5">Part of the RNA polymerase complex.</text>
</comment>
<dbReference type="NCBIfam" id="NF002237">
    <property type="entry name" value="PRK01146.2-1"/>
    <property type="match status" value="1"/>
</dbReference>
<feature type="domain" description="DNA-directed RNA polymerase RBP11-like dimerisation" evidence="6">
    <location>
        <begin position="13"/>
        <end position="84"/>
    </location>
</feature>
<comment type="catalytic activity">
    <reaction evidence="5">
        <text>RNA(n) + a ribonucleoside 5'-triphosphate = RNA(n+1) + diphosphate</text>
        <dbReference type="Rhea" id="RHEA:21248"/>
        <dbReference type="Rhea" id="RHEA-COMP:14527"/>
        <dbReference type="Rhea" id="RHEA-COMP:17342"/>
        <dbReference type="ChEBI" id="CHEBI:33019"/>
        <dbReference type="ChEBI" id="CHEBI:61557"/>
        <dbReference type="ChEBI" id="CHEBI:140395"/>
        <dbReference type="EC" id="2.7.7.6"/>
    </reaction>
</comment>
<dbReference type="PANTHER" id="PTHR13946:SF28">
    <property type="entry name" value="DNA-DIRECTED RNA POLYMERASES I AND III SUBUNIT RPAC2"/>
    <property type="match status" value="1"/>
</dbReference>
<dbReference type="InterPro" id="IPR009025">
    <property type="entry name" value="RBP11-like_dimer"/>
</dbReference>
<keyword evidence="3 5" id="KW-0804">Transcription</keyword>